<dbReference type="InterPro" id="IPR012999">
    <property type="entry name" value="Pyr_OxRdtase_I_AS"/>
</dbReference>
<evidence type="ECO:0000256" key="14">
    <source>
        <dbReference type="ARBA" id="ARBA00049187"/>
    </source>
</evidence>
<gene>
    <name evidence="22" type="ORF">P3TCK_24461</name>
</gene>
<dbReference type="Gene3D" id="3.50.50.60">
    <property type="entry name" value="FAD/NAD(P)-binding domain"/>
    <property type="match status" value="2"/>
</dbReference>
<dbReference type="Pfam" id="PF02852">
    <property type="entry name" value="Pyr_redox_dim"/>
    <property type="match status" value="1"/>
</dbReference>
<feature type="active site" description="Proton acceptor" evidence="16">
    <location>
        <position position="444"/>
    </location>
</feature>
<dbReference type="NCBIfam" id="TIGR01350">
    <property type="entry name" value="lipoamide_DH"/>
    <property type="match status" value="1"/>
</dbReference>
<dbReference type="GO" id="GO:0050660">
    <property type="term" value="F:flavin adenine dinucleotide binding"/>
    <property type="evidence" value="ECO:0007669"/>
    <property type="project" value="InterPro"/>
</dbReference>
<accession>Q1Z4J6</accession>
<evidence type="ECO:0000256" key="16">
    <source>
        <dbReference type="PIRSR" id="PIRSR000350-2"/>
    </source>
</evidence>
<dbReference type="Gene3D" id="3.30.390.30">
    <property type="match status" value="1"/>
</dbReference>
<evidence type="ECO:0000256" key="13">
    <source>
        <dbReference type="ARBA" id="ARBA00023284"/>
    </source>
</evidence>
<keyword evidence="7 19" id="KW-0285">Flavoprotein</keyword>
<reference evidence="22 23" key="1">
    <citation type="submission" date="2006-03" db="EMBL/GenBank/DDBJ databases">
        <authorList>
            <person name="Bartlett D.H."/>
            <person name="Valle G."/>
            <person name="Lauro F.M."/>
            <person name="Vezzi A."/>
            <person name="Simonato F."/>
            <person name="Eloe E."/>
            <person name="Vitulo N."/>
            <person name="Stratton T.K."/>
            <person name="D'angelo M."/>
            <person name="Ferriera S."/>
            <person name="Johnson J."/>
            <person name="Kravitz S."/>
            <person name="Beeson K."/>
            <person name="Sutton G."/>
            <person name="Rogers Y."/>
            <person name="Friedman R."/>
            <person name="Frazier M."/>
            <person name="Venter J.C."/>
        </authorList>
    </citation>
    <scope>NUCLEOTIDE SEQUENCE [LARGE SCALE GENOMIC DNA]</scope>
    <source>
        <strain evidence="22 23">3TCK</strain>
    </source>
</reference>
<dbReference type="InterPro" id="IPR050151">
    <property type="entry name" value="Class-I_Pyr_Nuc-Dis_Oxidored"/>
</dbReference>
<evidence type="ECO:0000313" key="22">
    <source>
        <dbReference type="EMBL" id="EAS43353.1"/>
    </source>
</evidence>
<evidence type="ECO:0000256" key="12">
    <source>
        <dbReference type="ARBA" id="ARBA00023157"/>
    </source>
</evidence>
<evidence type="ECO:0000256" key="18">
    <source>
        <dbReference type="PIRSR" id="PIRSR000350-4"/>
    </source>
</evidence>
<evidence type="ECO:0000256" key="10">
    <source>
        <dbReference type="ARBA" id="ARBA00023002"/>
    </source>
</evidence>
<comment type="subunit">
    <text evidence="3">Homodimer.</text>
</comment>
<evidence type="ECO:0000256" key="17">
    <source>
        <dbReference type="PIRSR" id="PIRSR000350-3"/>
    </source>
</evidence>
<evidence type="ECO:0000256" key="3">
    <source>
        <dbReference type="ARBA" id="ARBA00011738"/>
    </source>
</evidence>
<comment type="subcellular location">
    <subcellularLocation>
        <location evidence="1">Cytoplasm</location>
    </subcellularLocation>
</comment>
<dbReference type="GO" id="GO:0005737">
    <property type="term" value="C:cytoplasm"/>
    <property type="evidence" value="ECO:0007669"/>
    <property type="project" value="UniProtKB-SubCell"/>
</dbReference>
<dbReference type="GO" id="GO:0004148">
    <property type="term" value="F:dihydrolipoyl dehydrogenase (NADH) activity"/>
    <property type="evidence" value="ECO:0007669"/>
    <property type="project" value="UniProtKB-EC"/>
</dbReference>
<dbReference type="FunFam" id="3.50.50.60:FF:000001">
    <property type="entry name" value="Dihydrolipoyl dehydrogenase, mitochondrial"/>
    <property type="match status" value="1"/>
</dbReference>
<dbReference type="SUPFAM" id="SSF55424">
    <property type="entry name" value="FAD/NAD-linked reductases, dimerisation (C-terminal) domain"/>
    <property type="match status" value="1"/>
</dbReference>
<evidence type="ECO:0000256" key="1">
    <source>
        <dbReference type="ARBA" id="ARBA00004496"/>
    </source>
</evidence>
<keyword evidence="9" id="KW-0007">Acetylation</keyword>
<dbReference type="FunFam" id="3.30.390.30:FF:000001">
    <property type="entry name" value="Dihydrolipoyl dehydrogenase"/>
    <property type="match status" value="1"/>
</dbReference>
<dbReference type="PANTHER" id="PTHR22912">
    <property type="entry name" value="DISULFIDE OXIDOREDUCTASE"/>
    <property type="match status" value="1"/>
</dbReference>
<evidence type="ECO:0000256" key="11">
    <source>
        <dbReference type="ARBA" id="ARBA00023027"/>
    </source>
</evidence>
<keyword evidence="12" id="KW-1015">Disulfide bond</keyword>
<evidence type="ECO:0000259" key="21">
    <source>
        <dbReference type="Pfam" id="PF07992"/>
    </source>
</evidence>
<keyword evidence="6" id="KW-0963">Cytoplasm</keyword>
<comment type="miscellaneous">
    <text evidence="19">The active site is a redox-active disulfide bond.</text>
</comment>
<comment type="caution">
    <text evidence="22">The sequence shown here is derived from an EMBL/GenBank/DDBJ whole genome shotgun (WGS) entry which is preliminary data.</text>
</comment>
<dbReference type="InterPro" id="IPR016156">
    <property type="entry name" value="FAD/NAD-linked_Rdtase_dimer_sf"/>
</dbReference>
<dbReference type="Proteomes" id="UP000003789">
    <property type="component" value="Unassembled WGS sequence"/>
</dbReference>
<evidence type="ECO:0000256" key="19">
    <source>
        <dbReference type="RuleBase" id="RU003692"/>
    </source>
</evidence>
<dbReference type="EC" id="1.8.1.4" evidence="4 19"/>
<dbReference type="RefSeq" id="WP_006232479.1">
    <property type="nucleotide sequence ID" value="NZ_CH724136.1"/>
</dbReference>
<comment type="catalytic activity">
    <reaction evidence="14 19">
        <text>N(6)-[(R)-dihydrolipoyl]-L-lysyl-[protein] + NAD(+) = N(6)-[(R)-lipoyl]-L-lysyl-[protein] + NADH + H(+)</text>
        <dbReference type="Rhea" id="RHEA:15045"/>
        <dbReference type="Rhea" id="RHEA-COMP:10474"/>
        <dbReference type="Rhea" id="RHEA-COMP:10475"/>
        <dbReference type="ChEBI" id="CHEBI:15378"/>
        <dbReference type="ChEBI" id="CHEBI:57540"/>
        <dbReference type="ChEBI" id="CHEBI:57945"/>
        <dbReference type="ChEBI" id="CHEBI:83099"/>
        <dbReference type="ChEBI" id="CHEBI:83100"/>
        <dbReference type="EC" id="1.8.1.4"/>
    </reaction>
</comment>
<feature type="binding site" evidence="17">
    <location>
        <position position="271"/>
    </location>
    <ligand>
        <name>NAD(+)</name>
        <dbReference type="ChEBI" id="CHEBI:57540"/>
    </ligand>
</feature>
<proteinExistence type="inferred from homology"/>
<comment type="cofactor">
    <cofactor evidence="17 19">
        <name>FAD</name>
        <dbReference type="ChEBI" id="CHEBI:57692"/>
    </cofactor>
    <text evidence="17 19">Binds 1 FAD per subunit.</text>
</comment>
<feature type="binding site" evidence="17">
    <location>
        <position position="312"/>
    </location>
    <ligand>
        <name>FAD</name>
        <dbReference type="ChEBI" id="CHEBI:57692"/>
    </ligand>
</feature>
<comment type="function">
    <text evidence="15">Lipoamide dehydrogenase is a component of the glycine cleavage system as well as of the alpha-ketoacid dehydrogenase complexes.</text>
</comment>
<dbReference type="InterPro" id="IPR006258">
    <property type="entry name" value="Lipoamide_DH"/>
</dbReference>
<keyword evidence="10 19" id="KW-0560">Oxidoreductase</keyword>
<dbReference type="PRINTS" id="PR00368">
    <property type="entry name" value="FADPNR"/>
</dbReference>
<dbReference type="InterPro" id="IPR001100">
    <property type="entry name" value="Pyr_nuc-diS_OxRdtase"/>
</dbReference>
<dbReference type="SUPFAM" id="SSF51905">
    <property type="entry name" value="FAD/NAD(P)-binding domain"/>
    <property type="match status" value="1"/>
</dbReference>
<evidence type="ECO:0000256" key="9">
    <source>
        <dbReference type="ARBA" id="ARBA00022990"/>
    </source>
</evidence>
<evidence type="ECO:0000256" key="8">
    <source>
        <dbReference type="ARBA" id="ARBA00022827"/>
    </source>
</evidence>
<name>Q1Z4J6_9GAMM</name>
<feature type="domain" description="Pyridine nucleotide-disulphide oxidoreductase dimerisation" evidence="20">
    <location>
        <begin position="346"/>
        <end position="454"/>
    </location>
</feature>
<dbReference type="GO" id="GO:0006103">
    <property type="term" value="P:2-oxoglutarate metabolic process"/>
    <property type="evidence" value="ECO:0007669"/>
    <property type="project" value="TreeGrafter"/>
</dbReference>
<dbReference type="PROSITE" id="PS00076">
    <property type="entry name" value="PYRIDINE_REDOX_1"/>
    <property type="match status" value="1"/>
</dbReference>
<dbReference type="PIRSF" id="PIRSF000350">
    <property type="entry name" value="Mercury_reductase_MerA"/>
    <property type="match status" value="1"/>
</dbReference>
<keyword evidence="11 17" id="KW-0520">NAD</keyword>
<sequence length="475" mass="50891">MSKEIKAQVVVLGAGPAGYSAAFRCADLGLETVLIERYSTLGGVCLNVGCIPSKALLHVAKVIEEAKAMADHGIVFGEPQTDISKIRLWKEKVVNQLTGGLGGMAKMRKVTVVNGFGKFTGPNSIVVEGEETTTINFDNAIIAAGSRPIKLPFIPHEDPRIWDSTDALELNEVPEKLLVMGGGIIGLEMGTVYHALGSKIDVVEMFDQVIPAADKDIVKVYTKRIKSKFNLMLETKVTAVEAREDGIYVSMEGKKAPAEPIRYDAVLVAIGRVPNGQLFDAGVAGIEVDERGFIHVDKQMRTNVPHIHAIGDIVGQPMLAHKGVHEGHVAAEVISGKKHYFDPKVIPSIAYTEPEVAWVGKTEREAKAEGLNFETASFPWAASGRAIASDCADGMTKLIFDKDTNRVIGGAIVGTNAGELLGEIGLAIEMGCDAEDIALTVHAHPTLHESIGMAAEIYEGSITDLPNAKAKKKKK</sequence>
<feature type="binding site" evidence="17">
    <location>
        <position position="204"/>
    </location>
    <ligand>
        <name>NAD(+)</name>
        <dbReference type="ChEBI" id="CHEBI:57540"/>
    </ligand>
</feature>
<dbReference type="InterPro" id="IPR023753">
    <property type="entry name" value="FAD/NAD-binding_dom"/>
</dbReference>
<organism evidence="22 23">
    <name type="scientific">Photobacterium profundum 3TCK</name>
    <dbReference type="NCBI Taxonomy" id="314280"/>
    <lineage>
        <taxon>Bacteria</taxon>
        <taxon>Pseudomonadati</taxon>
        <taxon>Pseudomonadota</taxon>
        <taxon>Gammaproteobacteria</taxon>
        <taxon>Vibrionales</taxon>
        <taxon>Vibrionaceae</taxon>
        <taxon>Photobacterium</taxon>
    </lineage>
</organism>
<feature type="disulfide bond" description="Redox-active" evidence="18">
    <location>
        <begin position="45"/>
        <end position="50"/>
    </location>
</feature>
<evidence type="ECO:0000256" key="2">
    <source>
        <dbReference type="ARBA" id="ARBA00007532"/>
    </source>
</evidence>
<keyword evidence="17" id="KW-0547">Nucleotide-binding</keyword>
<dbReference type="OrthoDB" id="9800167at2"/>
<dbReference type="AlphaFoldDB" id="Q1Z4J6"/>
<dbReference type="InterPro" id="IPR004099">
    <property type="entry name" value="Pyr_nucl-diS_OxRdtase_dimer"/>
</dbReference>
<dbReference type="FunFam" id="3.50.50.60:FF:000014">
    <property type="entry name" value="Dihydrolipoyl dehydrogenase"/>
    <property type="match status" value="1"/>
</dbReference>
<evidence type="ECO:0000256" key="5">
    <source>
        <dbReference type="ARBA" id="ARBA00016961"/>
    </source>
</evidence>
<dbReference type="PANTHER" id="PTHR22912:SF160">
    <property type="entry name" value="DIHYDROLIPOYL DEHYDROGENASE"/>
    <property type="match status" value="1"/>
</dbReference>
<feature type="domain" description="FAD/NAD(P)-binding" evidence="21">
    <location>
        <begin position="8"/>
        <end position="327"/>
    </location>
</feature>
<evidence type="ECO:0000256" key="15">
    <source>
        <dbReference type="ARBA" id="ARBA00054324"/>
    </source>
</evidence>
<dbReference type="InterPro" id="IPR036188">
    <property type="entry name" value="FAD/NAD-bd_sf"/>
</dbReference>
<feature type="binding site" evidence="17">
    <location>
        <position position="54"/>
    </location>
    <ligand>
        <name>FAD</name>
        <dbReference type="ChEBI" id="CHEBI:57692"/>
    </ligand>
</feature>
<evidence type="ECO:0000259" key="20">
    <source>
        <dbReference type="Pfam" id="PF02852"/>
    </source>
</evidence>
<evidence type="ECO:0000256" key="7">
    <source>
        <dbReference type="ARBA" id="ARBA00022630"/>
    </source>
</evidence>
<keyword evidence="8 17" id="KW-0274">FAD</keyword>
<feature type="binding site" evidence="17">
    <location>
        <position position="117"/>
    </location>
    <ligand>
        <name>FAD</name>
        <dbReference type="ChEBI" id="CHEBI:57692"/>
    </ligand>
</feature>
<dbReference type="PRINTS" id="PR00411">
    <property type="entry name" value="PNDRDTASEI"/>
</dbReference>
<feature type="binding site" evidence="17">
    <location>
        <begin position="318"/>
        <end position="321"/>
    </location>
    <ligand>
        <name>FAD</name>
        <dbReference type="ChEBI" id="CHEBI:57692"/>
    </ligand>
</feature>
<evidence type="ECO:0000313" key="23">
    <source>
        <dbReference type="Proteomes" id="UP000003789"/>
    </source>
</evidence>
<protein>
    <recommendedName>
        <fullName evidence="5 19">Dihydrolipoyl dehydrogenase</fullName>
        <ecNumber evidence="4 19">1.8.1.4</ecNumber>
    </recommendedName>
</protein>
<evidence type="ECO:0000256" key="6">
    <source>
        <dbReference type="ARBA" id="ARBA00022490"/>
    </source>
</evidence>
<keyword evidence="13 19" id="KW-0676">Redox-active center</keyword>
<dbReference type="Pfam" id="PF07992">
    <property type="entry name" value="Pyr_redox_2"/>
    <property type="match status" value="1"/>
</dbReference>
<feature type="binding site" evidence="17">
    <location>
        <begin position="181"/>
        <end position="188"/>
    </location>
    <ligand>
        <name>NAD(+)</name>
        <dbReference type="ChEBI" id="CHEBI:57540"/>
    </ligand>
</feature>
<dbReference type="EMBL" id="AAPH01000011">
    <property type="protein sequence ID" value="EAS43353.1"/>
    <property type="molecule type" value="Genomic_DNA"/>
</dbReference>
<comment type="similarity">
    <text evidence="2 19">Belongs to the class-I pyridine nucleotide-disulfide oxidoreductase family.</text>
</comment>
<dbReference type="HOGENOM" id="CLU_016755_0_3_6"/>
<evidence type="ECO:0000256" key="4">
    <source>
        <dbReference type="ARBA" id="ARBA00012608"/>
    </source>
</evidence>